<dbReference type="OrthoDB" id="9772736at2"/>
<dbReference type="AlphaFoldDB" id="A0A0V8JBY3"/>
<dbReference type="InterPro" id="IPR001155">
    <property type="entry name" value="OxRdtase_FMN_N"/>
</dbReference>
<dbReference type="GO" id="GO:0003959">
    <property type="term" value="F:NADPH dehydrogenase activity"/>
    <property type="evidence" value="ECO:0007669"/>
    <property type="project" value="InterPro"/>
</dbReference>
<keyword evidence="8" id="KW-1185">Reference proteome</keyword>
<dbReference type="InterPro" id="IPR013785">
    <property type="entry name" value="Aldolase_TIM"/>
</dbReference>
<evidence type="ECO:0000313" key="8">
    <source>
        <dbReference type="Proteomes" id="UP000054099"/>
    </source>
</evidence>
<evidence type="ECO:0000256" key="2">
    <source>
        <dbReference type="ARBA" id="ARBA00022630"/>
    </source>
</evidence>
<evidence type="ECO:0000256" key="1">
    <source>
        <dbReference type="ARBA" id="ARBA00001917"/>
    </source>
</evidence>
<comment type="caution">
    <text evidence="7">The sequence shown here is derived from an EMBL/GenBank/DDBJ whole genome shotgun (WGS) entry which is preliminary data.</text>
</comment>
<dbReference type="SUPFAM" id="SSF51395">
    <property type="entry name" value="FMN-linked oxidoreductases"/>
    <property type="match status" value="1"/>
</dbReference>
<dbReference type="RefSeq" id="WP_061967869.1">
    <property type="nucleotide sequence ID" value="NZ_FMAV01000001.1"/>
</dbReference>
<dbReference type="GO" id="GO:0010181">
    <property type="term" value="F:FMN binding"/>
    <property type="evidence" value="ECO:0007669"/>
    <property type="project" value="InterPro"/>
</dbReference>
<keyword evidence="4" id="KW-0521">NADP</keyword>
<keyword evidence="5" id="KW-0560">Oxidoreductase</keyword>
<name>A0A0V8JBY3_9BACL</name>
<organism evidence="7 8">
    <name type="scientific">Fictibacillus enclensis</name>
    <dbReference type="NCBI Taxonomy" id="1017270"/>
    <lineage>
        <taxon>Bacteria</taxon>
        <taxon>Bacillati</taxon>
        <taxon>Bacillota</taxon>
        <taxon>Bacilli</taxon>
        <taxon>Bacillales</taxon>
        <taxon>Fictibacillaceae</taxon>
        <taxon>Fictibacillus</taxon>
    </lineage>
</organism>
<comment type="cofactor">
    <cofactor evidence="1">
        <name>FMN</name>
        <dbReference type="ChEBI" id="CHEBI:58210"/>
    </cofactor>
</comment>
<evidence type="ECO:0000256" key="4">
    <source>
        <dbReference type="ARBA" id="ARBA00022857"/>
    </source>
</evidence>
<dbReference type="GO" id="GO:0050661">
    <property type="term" value="F:NADP binding"/>
    <property type="evidence" value="ECO:0007669"/>
    <property type="project" value="InterPro"/>
</dbReference>
<evidence type="ECO:0000256" key="5">
    <source>
        <dbReference type="ARBA" id="ARBA00023002"/>
    </source>
</evidence>
<feature type="domain" description="NADH:flavin oxidoreductase/NADH oxidase N-terminal" evidence="6">
    <location>
        <begin position="4"/>
        <end position="343"/>
    </location>
</feature>
<keyword evidence="3" id="KW-0288">FMN</keyword>
<dbReference type="PANTHER" id="PTHR43303">
    <property type="entry name" value="NADPH DEHYDROGENASE C23G7.10C-RELATED"/>
    <property type="match status" value="1"/>
</dbReference>
<dbReference type="InterPro" id="IPR044152">
    <property type="entry name" value="YqjM-like"/>
</dbReference>
<dbReference type="EMBL" id="LNQN01000001">
    <property type="protein sequence ID" value="KSU84380.1"/>
    <property type="molecule type" value="Genomic_DNA"/>
</dbReference>
<protein>
    <submittedName>
        <fullName evidence="7">Oxidoreductase</fullName>
    </submittedName>
</protein>
<keyword evidence="2" id="KW-0285">Flavoprotein</keyword>
<evidence type="ECO:0000313" key="7">
    <source>
        <dbReference type="EMBL" id="KSU84380.1"/>
    </source>
</evidence>
<dbReference type="Pfam" id="PF00724">
    <property type="entry name" value="Oxidored_FMN"/>
    <property type="match status" value="1"/>
</dbReference>
<proteinExistence type="predicted"/>
<dbReference type="Gene3D" id="3.20.20.70">
    <property type="entry name" value="Aldolase class I"/>
    <property type="match status" value="1"/>
</dbReference>
<evidence type="ECO:0000259" key="6">
    <source>
        <dbReference type="Pfam" id="PF00724"/>
    </source>
</evidence>
<dbReference type="CDD" id="cd02932">
    <property type="entry name" value="OYE_YqiM_FMN"/>
    <property type="match status" value="1"/>
</dbReference>
<dbReference type="PANTHER" id="PTHR43303:SF4">
    <property type="entry name" value="NADPH DEHYDROGENASE C23G7.10C-RELATED"/>
    <property type="match status" value="1"/>
</dbReference>
<gene>
    <name evidence="7" type="ORF">AS030_02125</name>
</gene>
<accession>A0A0V8JBY3</accession>
<dbReference type="Proteomes" id="UP000054099">
    <property type="component" value="Unassembled WGS sequence"/>
</dbReference>
<evidence type="ECO:0000256" key="3">
    <source>
        <dbReference type="ARBA" id="ARBA00022643"/>
    </source>
</evidence>
<sequence>MPHLFSPLTIKDITLRNRIGVSPMCQYSAEDGVPNDWHFVHLGSRAVGGAGLVIVEATAVEPRGRISPEDLGIYTDRHIEPFKRITAFLKEHGAVPGIQLAHAGRKASTYSPWKEKEAPAAGVPNDQGGWDVVGPSAIPFNDGYKEPKELSVEEIKEIQENFRQATIRAREAGFEWMEFHGAHGYLAHSFFSPLSNKRTDEYGGSFDNRIRFVLETVRVMRQEWPENLPFTVRISATDWVDDGWTLEESIELSKRLKQEGVDLIDCSSGGNVPKAPIPVGAGYQNLFAEKIRQQADIATAAVGMITQGMQADEIIRNEKADLVLLARELLRDPYWPLRAAETVHKKNELHIPPQYERGW</sequence>
<reference evidence="7 8" key="1">
    <citation type="journal article" date="2014" name="Antonie Van Leeuwenhoek">
        <title>Fictibacillus enclensis sp. nov., isolated from marine sediment.</title>
        <authorList>
            <person name="Dastager S.G."/>
            <person name="Mawlankar R."/>
            <person name="Srinivasan K."/>
            <person name="Tang S.K."/>
            <person name="Lee J.C."/>
            <person name="Ramana V.V."/>
            <person name="Shouche Y.S."/>
        </authorList>
    </citation>
    <scope>NUCLEOTIDE SEQUENCE [LARGE SCALE GENOMIC DNA]</scope>
    <source>
        <strain evidence="7 8">NIO-1003</strain>
    </source>
</reference>